<feature type="non-terminal residue" evidence="2">
    <location>
        <position position="302"/>
    </location>
</feature>
<dbReference type="AlphaFoldDB" id="A0A6J4JX43"/>
<reference evidence="2" key="1">
    <citation type="submission" date="2020-02" db="EMBL/GenBank/DDBJ databases">
        <authorList>
            <person name="Meier V. D."/>
        </authorList>
    </citation>
    <scope>NUCLEOTIDE SEQUENCE</scope>
    <source>
        <strain evidence="2">AVDCRST_MAG27</strain>
    </source>
</reference>
<evidence type="ECO:0000313" key="2">
    <source>
        <dbReference type="EMBL" id="CAA9290126.1"/>
    </source>
</evidence>
<accession>A0A6J4JX43</accession>
<feature type="region of interest" description="Disordered" evidence="1">
    <location>
        <begin position="179"/>
        <end position="203"/>
    </location>
</feature>
<name>A0A6J4JX43_9PROT</name>
<proteinExistence type="predicted"/>
<protein>
    <submittedName>
        <fullName evidence="2">Sulfite exporter TauE/SafE</fullName>
    </submittedName>
</protein>
<feature type="non-terminal residue" evidence="2">
    <location>
        <position position="1"/>
    </location>
</feature>
<feature type="compositionally biased region" description="Basic residues" evidence="1">
    <location>
        <begin position="246"/>
        <end position="255"/>
    </location>
</feature>
<feature type="region of interest" description="Disordered" evidence="1">
    <location>
        <begin position="33"/>
        <end position="146"/>
    </location>
</feature>
<feature type="region of interest" description="Disordered" evidence="1">
    <location>
        <begin position="224"/>
        <end position="272"/>
    </location>
</feature>
<dbReference type="EMBL" id="CADCTD010000191">
    <property type="protein sequence ID" value="CAA9290126.1"/>
    <property type="molecule type" value="Genomic_DNA"/>
</dbReference>
<feature type="compositionally biased region" description="Low complexity" evidence="1">
    <location>
        <begin position="263"/>
        <end position="272"/>
    </location>
</feature>
<feature type="compositionally biased region" description="Basic and acidic residues" evidence="1">
    <location>
        <begin position="120"/>
        <end position="135"/>
    </location>
</feature>
<gene>
    <name evidence="2" type="ORF">AVDCRST_MAG27-4624</name>
</gene>
<evidence type="ECO:0000256" key="1">
    <source>
        <dbReference type="SAM" id="MobiDB-lite"/>
    </source>
</evidence>
<sequence>AGLPADRRDVGGCLPAGRHRIRRRLAVRPVRGGGWLPAHAAPDPHRHPLPRRGGLGRQPDARRLGLRPYRAMAAGERGPQDGQRAAGRRRARLAGGGAALRAAAAHRPGRPRRLGLLRGRARDGRRVDGDGERAGHPPPPHDGPPQAARAFLDTRPAAEDAVPALAALHLHHPALRGRLRHRRAVGGDGGGRRLHARPRHDLLPRHADLGRHRHLAVPGRLRRGECDDAAGGAARHGRHPADHAAAARRRRGRTVRRLDGDAAARGGDAGAARPAGALCGGEPALGAAAAAGQPLQQRAGLV</sequence>
<organism evidence="2">
    <name type="scientific">uncultured Craurococcus sp</name>
    <dbReference type="NCBI Taxonomy" id="1135998"/>
    <lineage>
        <taxon>Bacteria</taxon>
        <taxon>Pseudomonadati</taxon>
        <taxon>Pseudomonadota</taxon>
        <taxon>Alphaproteobacteria</taxon>
        <taxon>Acetobacterales</taxon>
        <taxon>Acetobacteraceae</taxon>
        <taxon>Craurococcus</taxon>
        <taxon>environmental samples</taxon>
    </lineage>
</organism>